<proteinExistence type="predicted"/>
<protein>
    <submittedName>
        <fullName evidence="3">VWA3A protein</fullName>
    </submittedName>
</protein>
<feature type="transmembrane region" description="Helical" evidence="2">
    <location>
        <begin position="98"/>
        <end position="122"/>
    </location>
</feature>
<keyword evidence="4" id="KW-1185">Reference proteome</keyword>
<evidence type="ECO:0000256" key="2">
    <source>
        <dbReference type="SAM" id="Phobius"/>
    </source>
</evidence>
<feature type="transmembrane region" description="Helical" evidence="2">
    <location>
        <begin position="388"/>
        <end position="406"/>
    </location>
</feature>
<comment type="caution">
    <text evidence="3">The sequence shown here is derived from an EMBL/GenBank/DDBJ whole genome shotgun (WGS) entry which is preliminary data.</text>
</comment>
<evidence type="ECO:0000313" key="4">
    <source>
        <dbReference type="Proteomes" id="UP000604046"/>
    </source>
</evidence>
<feature type="transmembrane region" description="Helical" evidence="2">
    <location>
        <begin position="239"/>
        <end position="255"/>
    </location>
</feature>
<feature type="transmembrane region" description="Helical" evidence="2">
    <location>
        <begin position="209"/>
        <end position="232"/>
    </location>
</feature>
<gene>
    <name evidence="3" type="primary">VWA3A</name>
    <name evidence="3" type="ORF">SNAT2548_LOCUS16182</name>
</gene>
<feature type="region of interest" description="Disordered" evidence="1">
    <location>
        <begin position="506"/>
        <end position="525"/>
    </location>
</feature>
<keyword evidence="2" id="KW-0472">Membrane</keyword>
<feature type="transmembrane region" description="Helical" evidence="2">
    <location>
        <begin position="427"/>
        <end position="443"/>
    </location>
</feature>
<organism evidence="3 4">
    <name type="scientific">Symbiodinium natans</name>
    <dbReference type="NCBI Taxonomy" id="878477"/>
    <lineage>
        <taxon>Eukaryota</taxon>
        <taxon>Sar</taxon>
        <taxon>Alveolata</taxon>
        <taxon>Dinophyceae</taxon>
        <taxon>Suessiales</taxon>
        <taxon>Symbiodiniaceae</taxon>
        <taxon>Symbiodinium</taxon>
    </lineage>
</organism>
<evidence type="ECO:0000313" key="3">
    <source>
        <dbReference type="EMBL" id="CAE7308021.1"/>
    </source>
</evidence>
<name>A0A812N8K6_9DINO</name>
<keyword evidence="2" id="KW-0812">Transmembrane</keyword>
<feature type="transmembrane region" description="Helical" evidence="2">
    <location>
        <begin position="480"/>
        <end position="498"/>
    </location>
</feature>
<feature type="transmembrane region" description="Helical" evidence="2">
    <location>
        <begin position="333"/>
        <end position="353"/>
    </location>
</feature>
<feature type="transmembrane region" description="Helical" evidence="2">
    <location>
        <begin position="261"/>
        <end position="281"/>
    </location>
</feature>
<dbReference type="AlphaFoldDB" id="A0A812N8K6"/>
<reference evidence="3" key="1">
    <citation type="submission" date="2021-02" db="EMBL/GenBank/DDBJ databases">
        <authorList>
            <person name="Dougan E. K."/>
            <person name="Rhodes N."/>
            <person name="Thang M."/>
            <person name="Chan C."/>
        </authorList>
    </citation>
    <scope>NUCLEOTIDE SEQUENCE</scope>
</reference>
<evidence type="ECO:0000256" key="1">
    <source>
        <dbReference type="SAM" id="MobiDB-lite"/>
    </source>
</evidence>
<feature type="transmembrane region" description="Helical" evidence="2">
    <location>
        <begin position="365"/>
        <end position="382"/>
    </location>
</feature>
<accession>A0A812N8K6</accession>
<sequence>MEPALCNREGLTKLQKQQLAAASRMRRTILAMGLAGGATLAKCAIACFLIGLLLQFLIAGRQLQQVSPPPSFCASKSPQGLASTSHLLSWKLDRFCRWWWFPFELTCPMVSMKLFVLALLFIHFHVLMVPRPGVLAAPELVGIMKRHPPSPYPMLPFTEWLLPGLSPETAKSWMESLCQLRSRMILCWFGFLLLPNWSHRAHINKGLQVAHGLLYGYGALIYAFFAAIHYAYTKKHSDYGGIVSVLAAIFAVPFLETNPMAGSWLRKFLIINAVIPIYLFAGICKVRYLGLATCFSGSWLTTGVMDRSHGYSFVPWLNKWLASTPPLIGTEPWTCLLLSWFTMFFEIIWPVLCIAEMRPDGQSPICLMFLVNVAVFHVMVFFQLGPNWIVQLLVVLLACDPLSCILRSDAKEAATGWTPTSGDCMRAVLGFFMMGAWFVPQLWSDFAHLSGRHPWNRNHEPYLPVPEMDMFSPASKRSNYVASCGCVVLLIVLLLAKVRADMASPCTRRPKTASKHSCEPQVQRA</sequence>
<feature type="transmembrane region" description="Helical" evidence="2">
    <location>
        <begin position="29"/>
        <end position="58"/>
    </location>
</feature>
<dbReference type="EMBL" id="CAJNDS010002076">
    <property type="protein sequence ID" value="CAE7308021.1"/>
    <property type="molecule type" value="Genomic_DNA"/>
</dbReference>
<dbReference type="Proteomes" id="UP000604046">
    <property type="component" value="Unassembled WGS sequence"/>
</dbReference>
<keyword evidence="2" id="KW-1133">Transmembrane helix</keyword>